<name>A0A1D3D7R0_9EIME</name>
<comment type="caution">
    <text evidence="3">The sequence shown here is derived from an EMBL/GenBank/DDBJ whole genome shotgun (WGS) entry which is preliminary data.</text>
</comment>
<feature type="compositionally biased region" description="Polar residues" evidence="1">
    <location>
        <begin position="67"/>
        <end position="80"/>
    </location>
</feature>
<evidence type="ECO:0000256" key="2">
    <source>
        <dbReference type="SAM" id="SignalP"/>
    </source>
</evidence>
<dbReference type="VEuPathDB" id="ToxoDB:LOC34619455"/>
<proteinExistence type="predicted"/>
<evidence type="ECO:0000313" key="3">
    <source>
        <dbReference type="EMBL" id="OEH79478.1"/>
    </source>
</evidence>
<dbReference type="VEuPathDB" id="ToxoDB:cyc_02623"/>
<dbReference type="Proteomes" id="UP000095192">
    <property type="component" value="Unassembled WGS sequence"/>
</dbReference>
<keyword evidence="4" id="KW-1185">Reference proteome</keyword>
<dbReference type="AlphaFoldDB" id="A0A1D3D7R0"/>
<organism evidence="3 4">
    <name type="scientific">Cyclospora cayetanensis</name>
    <dbReference type="NCBI Taxonomy" id="88456"/>
    <lineage>
        <taxon>Eukaryota</taxon>
        <taxon>Sar</taxon>
        <taxon>Alveolata</taxon>
        <taxon>Apicomplexa</taxon>
        <taxon>Conoidasida</taxon>
        <taxon>Coccidia</taxon>
        <taxon>Eucoccidiorida</taxon>
        <taxon>Eimeriorina</taxon>
        <taxon>Eimeriidae</taxon>
        <taxon>Cyclospora</taxon>
    </lineage>
</organism>
<feature type="region of interest" description="Disordered" evidence="1">
    <location>
        <begin position="67"/>
        <end position="86"/>
    </location>
</feature>
<reference evidence="3 4" key="1">
    <citation type="journal article" date="2016" name="BMC Genomics">
        <title>Comparative genomics reveals Cyclospora cayetanensis possesses coccidia-like metabolism and invasion components but unique surface antigens.</title>
        <authorList>
            <person name="Liu S."/>
            <person name="Wang L."/>
            <person name="Zheng H."/>
            <person name="Xu Z."/>
            <person name="Roellig D.M."/>
            <person name="Li N."/>
            <person name="Frace M.A."/>
            <person name="Tang K."/>
            <person name="Arrowood M.J."/>
            <person name="Moss D.M."/>
            <person name="Zhang L."/>
            <person name="Feng Y."/>
            <person name="Xiao L."/>
        </authorList>
    </citation>
    <scope>NUCLEOTIDE SEQUENCE [LARGE SCALE GENOMIC DNA]</scope>
    <source>
        <strain evidence="3 4">CHN_HEN01</strain>
    </source>
</reference>
<evidence type="ECO:0000256" key="1">
    <source>
        <dbReference type="SAM" id="MobiDB-lite"/>
    </source>
</evidence>
<dbReference type="InParanoid" id="A0A1D3D7R0"/>
<protein>
    <submittedName>
        <fullName evidence="3">Uncharacterized protein</fullName>
    </submittedName>
</protein>
<gene>
    <name evidence="3" type="ORF">cyc_02623</name>
</gene>
<dbReference type="EMBL" id="JROU02000375">
    <property type="protein sequence ID" value="OEH79478.1"/>
    <property type="molecule type" value="Genomic_DNA"/>
</dbReference>
<keyword evidence="2" id="KW-0732">Signal</keyword>
<feature type="region of interest" description="Disordered" evidence="1">
    <location>
        <begin position="205"/>
        <end position="226"/>
    </location>
</feature>
<accession>A0A1D3D7R0</accession>
<feature type="chain" id="PRO_5008914224" evidence="2">
    <location>
        <begin position="22"/>
        <end position="226"/>
    </location>
</feature>
<feature type="signal peptide" evidence="2">
    <location>
        <begin position="1"/>
        <end position="21"/>
    </location>
</feature>
<evidence type="ECO:0000313" key="4">
    <source>
        <dbReference type="Proteomes" id="UP000095192"/>
    </source>
</evidence>
<sequence>MRARELFLLLVVWCLSEGCCGWKTSSPLVRASLVVQQHHINTTEVQQRRGASKERQGYLKSLQQPYRNRQPQSMVQQEPQGKQEQKMQREELLLLPQLVTGKQYRYTVSLLPQTHPLLRNSSWQVLQDVRIHEMLRRVARMPATVAVSGEALASDPAGVLDAATGEKQRPLEVLQHRFCMGCMRSAAALAEGSHDFSRSKSKVLFLRGEQERQPQDRLTAVTGGGP</sequence>